<organism evidence="2 3">
    <name type="scientific">Saccharopolyspora erythraea</name>
    <name type="common">Streptomyces erythraeus</name>
    <dbReference type="NCBI Taxonomy" id="1836"/>
    <lineage>
        <taxon>Bacteria</taxon>
        <taxon>Bacillati</taxon>
        <taxon>Actinomycetota</taxon>
        <taxon>Actinomycetes</taxon>
        <taxon>Pseudonocardiales</taxon>
        <taxon>Pseudonocardiaceae</taxon>
        <taxon>Saccharopolyspora</taxon>
    </lineage>
</organism>
<comment type="caution">
    <text evidence="2">The sequence shown here is derived from an EMBL/GenBank/DDBJ whole genome shotgun (WGS) entry which is preliminary data.</text>
</comment>
<dbReference type="Proteomes" id="UP001500729">
    <property type="component" value="Unassembled WGS sequence"/>
</dbReference>
<dbReference type="Gene3D" id="1.10.10.10">
    <property type="entry name" value="Winged helix-like DNA-binding domain superfamily/Winged helix DNA-binding domain"/>
    <property type="match status" value="1"/>
</dbReference>
<reference evidence="2 3" key="1">
    <citation type="journal article" date="2019" name="Int. J. Syst. Evol. Microbiol.">
        <title>The Global Catalogue of Microorganisms (GCM) 10K type strain sequencing project: providing services to taxonomists for standard genome sequencing and annotation.</title>
        <authorList>
            <consortium name="The Broad Institute Genomics Platform"/>
            <consortium name="The Broad Institute Genome Sequencing Center for Infectious Disease"/>
            <person name="Wu L."/>
            <person name="Ma J."/>
        </authorList>
    </citation>
    <scope>NUCLEOTIDE SEQUENCE [LARGE SCALE GENOMIC DNA]</scope>
    <source>
        <strain evidence="2 3">JCM 10303</strain>
    </source>
</reference>
<protein>
    <submittedName>
        <fullName evidence="2">PadR family transcriptional regulator</fullName>
    </submittedName>
</protein>
<dbReference type="Pfam" id="PF03551">
    <property type="entry name" value="PadR"/>
    <property type="match status" value="1"/>
</dbReference>
<name>A0ABN1CYH6_SACER</name>
<dbReference type="InterPro" id="IPR052509">
    <property type="entry name" value="Metal_resp_DNA-bind_regulator"/>
</dbReference>
<feature type="domain" description="Transcription regulator PadR N-terminal" evidence="1">
    <location>
        <begin position="8"/>
        <end position="83"/>
    </location>
</feature>
<keyword evidence="3" id="KW-1185">Reference proteome</keyword>
<evidence type="ECO:0000313" key="2">
    <source>
        <dbReference type="EMBL" id="GAA0528366.1"/>
    </source>
</evidence>
<proteinExistence type="predicted"/>
<dbReference type="InterPro" id="IPR036390">
    <property type="entry name" value="WH_DNA-bd_sf"/>
</dbReference>
<dbReference type="InterPro" id="IPR036388">
    <property type="entry name" value="WH-like_DNA-bd_sf"/>
</dbReference>
<accession>A0ABN1CYH6</accession>
<evidence type="ECO:0000313" key="3">
    <source>
        <dbReference type="Proteomes" id="UP001500729"/>
    </source>
</evidence>
<dbReference type="InterPro" id="IPR005149">
    <property type="entry name" value="Tscrpt_reg_PadR_N"/>
</dbReference>
<gene>
    <name evidence="2" type="ORF">GCM10009533_29530</name>
</gene>
<dbReference type="SUPFAM" id="SSF46785">
    <property type="entry name" value="Winged helix' DNA-binding domain"/>
    <property type="match status" value="1"/>
</dbReference>
<dbReference type="PANTHER" id="PTHR33169">
    <property type="entry name" value="PADR-FAMILY TRANSCRIPTIONAL REGULATOR"/>
    <property type="match status" value="1"/>
</dbReference>
<dbReference type="PANTHER" id="PTHR33169:SF14">
    <property type="entry name" value="TRANSCRIPTIONAL REGULATOR RV3488"/>
    <property type="match status" value="1"/>
</dbReference>
<dbReference type="EMBL" id="BAAAGS010000017">
    <property type="protein sequence ID" value="GAA0528366.1"/>
    <property type="molecule type" value="Genomic_DNA"/>
</dbReference>
<evidence type="ECO:0000259" key="1">
    <source>
        <dbReference type="Pfam" id="PF03551"/>
    </source>
</evidence>
<sequence>MSATKLLVLGVLRMHGRAHGYQVRRELLSWSADRWANVRQGSIYNALRRLAKDGLLAQEEAEPGEAGPERTAYRLTEDGEAEFDLLLRRTLVDPDSGIAISAAIPFLPFVGRKELIDLLSHRRVKTESALATTRHLLEGNDEMGKPAHVRELFRLWAIGVEGDLRWIDELVGRLEAGEYRLAGEAD</sequence>
<dbReference type="RefSeq" id="WP_009944273.1">
    <property type="nucleotide sequence ID" value="NZ_BAAAGS010000017.1"/>
</dbReference>